<keyword evidence="9" id="KW-1185">Reference proteome</keyword>
<dbReference type="GO" id="GO:0020037">
    <property type="term" value="F:heme binding"/>
    <property type="evidence" value="ECO:0007669"/>
    <property type="project" value="TreeGrafter"/>
</dbReference>
<dbReference type="GO" id="GO:0005886">
    <property type="term" value="C:plasma membrane"/>
    <property type="evidence" value="ECO:0007669"/>
    <property type="project" value="UniProtKB-SubCell"/>
</dbReference>
<evidence type="ECO:0000256" key="2">
    <source>
        <dbReference type="ARBA" id="ARBA00022475"/>
    </source>
</evidence>
<dbReference type="PANTHER" id="PTHR30485">
    <property type="entry name" value="NI/FE-HYDROGENASE 1 B-TYPE CYTOCHROME SUBUNIT"/>
    <property type="match status" value="1"/>
</dbReference>
<feature type="transmembrane region" description="Helical" evidence="6">
    <location>
        <begin position="96"/>
        <end position="119"/>
    </location>
</feature>
<sequence>MAHENRDIPVWDPALRLFHWSLVACVVGAVVSVKIGGNAMRWHQGFGLAVLGLIVWRLQWGFVGPQTARFCTFVRGPREILAYLRGQWHGVGHNPLGALSVLALLGLFGLQALLGLFTYDEISFRGPLAPLIDGDWQLRLTGWHRALEPLLWLIVLLHVGAIVFYAVVKKDDLVRPMVTGYRRLPPGVQDVPRVEWGNKTYALRLALTVAVALAVVYLASGVWIPAPAPVAPVPGMDW</sequence>
<accession>A0A0K6ISY9</accession>
<dbReference type="GO" id="GO:0009055">
    <property type="term" value="F:electron transfer activity"/>
    <property type="evidence" value="ECO:0007669"/>
    <property type="project" value="InterPro"/>
</dbReference>
<keyword evidence="5 6" id="KW-0472">Membrane</keyword>
<dbReference type="Gene3D" id="1.20.950.20">
    <property type="entry name" value="Transmembrane di-heme cytochromes, Chain C"/>
    <property type="match status" value="1"/>
</dbReference>
<dbReference type="InterPro" id="IPR051542">
    <property type="entry name" value="Hydrogenase_cytochrome"/>
</dbReference>
<dbReference type="EMBL" id="CYHH01000003">
    <property type="protein sequence ID" value="CUB06213.1"/>
    <property type="molecule type" value="Genomic_DNA"/>
</dbReference>
<organism evidence="8 9">
    <name type="scientific">Tepidiphilus thermophilus</name>
    <dbReference type="NCBI Taxonomy" id="876478"/>
    <lineage>
        <taxon>Bacteria</taxon>
        <taxon>Pseudomonadati</taxon>
        <taxon>Pseudomonadota</taxon>
        <taxon>Hydrogenophilia</taxon>
        <taxon>Hydrogenophilales</taxon>
        <taxon>Hydrogenophilaceae</taxon>
        <taxon>Tepidiphilus</taxon>
    </lineage>
</organism>
<evidence type="ECO:0000259" key="7">
    <source>
        <dbReference type="Pfam" id="PF01292"/>
    </source>
</evidence>
<dbReference type="SUPFAM" id="SSF81342">
    <property type="entry name" value="Transmembrane di-heme cytochromes"/>
    <property type="match status" value="1"/>
</dbReference>
<dbReference type="Pfam" id="PF01292">
    <property type="entry name" value="Ni_hydr_CYTB"/>
    <property type="match status" value="1"/>
</dbReference>
<dbReference type="Proteomes" id="UP000182108">
    <property type="component" value="Unassembled WGS sequence"/>
</dbReference>
<evidence type="ECO:0000256" key="6">
    <source>
        <dbReference type="SAM" id="Phobius"/>
    </source>
</evidence>
<evidence type="ECO:0000256" key="4">
    <source>
        <dbReference type="ARBA" id="ARBA00022989"/>
    </source>
</evidence>
<feature type="domain" description="Cytochrome b561 bacterial/Ni-hydrogenase" evidence="7">
    <location>
        <begin position="10"/>
        <end position="180"/>
    </location>
</feature>
<dbReference type="RefSeq" id="WP_055423027.1">
    <property type="nucleotide sequence ID" value="NZ_CYHH01000003.1"/>
</dbReference>
<reference evidence="9" key="1">
    <citation type="submission" date="2015-08" db="EMBL/GenBank/DDBJ databases">
        <authorList>
            <person name="Babu N.S."/>
            <person name="Beckwith C.J."/>
            <person name="Beseler K.G."/>
            <person name="Brison A."/>
            <person name="Carone J.V."/>
            <person name="Caskin T.P."/>
            <person name="Diamond M."/>
            <person name="Durham M.E."/>
            <person name="Foxe J.M."/>
            <person name="Go M."/>
            <person name="Henderson B.A."/>
            <person name="Jones I.B."/>
            <person name="McGettigan J.A."/>
            <person name="Micheletti S.J."/>
            <person name="Nasrallah M.E."/>
            <person name="Ortiz D."/>
            <person name="Piller C.R."/>
            <person name="Privatt S.R."/>
            <person name="Schneider S.L."/>
            <person name="Sharp S."/>
            <person name="Smith T.C."/>
            <person name="Stanton J.D."/>
            <person name="Ullery H.E."/>
            <person name="Wilson R.J."/>
            <person name="Serrano M.G."/>
            <person name="Buck G."/>
            <person name="Lee V."/>
            <person name="Wang Y."/>
            <person name="Carvalho R."/>
            <person name="Voegtly L."/>
            <person name="Shi R."/>
            <person name="Duckworth R."/>
            <person name="Johnson A."/>
            <person name="Loviza R."/>
            <person name="Walstead R."/>
            <person name="Shah Z."/>
            <person name="Kiflezghi M."/>
            <person name="Wade K."/>
            <person name="Ball S.L."/>
            <person name="Bradley K.W."/>
            <person name="Asai D.J."/>
            <person name="Bowman C.A."/>
            <person name="Russell D.A."/>
            <person name="Pope W.H."/>
            <person name="Jacobs-Sera D."/>
            <person name="Hendrix R.W."/>
            <person name="Hatfull G.F."/>
        </authorList>
    </citation>
    <scope>NUCLEOTIDE SEQUENCE [LARGE SCALE GENOMIC DNA]</scope>
    <source>
        <strain evidence="9">JCM 19170</strain>
    </source>
</reference>
<dbReference type="AlphaFoldDB" id="A0A0K6ISY9"/>
<evidence type="ECO:0000313" key="9">
    <source>
        <dbReference type="Proteomes" id="UP000182108"/>
    </source>
</evidence>
<feature type="transmembrane region" description="Helical" evidence="6">
    <location>
        <begin position="17"/>
        <end position="36"/>
    </location>
</feature>
<dbReference type="InterPro" id="IPR016174">
    <property type="entry name" value="Di-haem_cyt_TM"/>
</dbReference>
<keyword evidence="4 6" id="KW-1133">Transmembrane helix</keyword>
<keyword evidence="2" id="KW-1003">Cell membrane</keyword>
<protein>
    <submittedName>
        <fullName evidence="8">Cytochrome b</fullName>
    </submittedName>
</protein>
<dbReference type="PANTHER" id="PTHR30485:SF2">
    <property type="entry name" value="BLL0597 PROTEIN"/>
    <property type="match status" value="1"/>
</dbReference>
<name>A0A0K6ISY9_9PROT</name>
<dbReference type="GO" id="GO:0022904">
    <property type="term" value="P:respiratory electron transport chain"/>
    <property type="evidence" value="ECO:0007669"/>
    <property type="project" value="InterPro"/>
</dbReference>
<evidence type="ECO:0000313" key="8">
    <source>
        <dbReference type="EMBL" id="CUB06213.1"/>
    </source>
</evidence>
<keyword evidence="3 6" id="KW-0812">Transmembrane</keyword>
<comment type="subcellular location">
    <subcellularLocation>
        <location evidence="1">Cell membrane</location>
        <topology evidence="1">Multi-pass membrane protein</topology>
    </subcellularLocation>
</comment>
<evidence type="ECO:0000256" key="5">
    <source>
        <dbReference type="ARBA" id="ARBA00023136"/>
    </source>
</evidence>
<gene>
    <name evidence="8" type="ORF">Ga0061068_10346</name>
</gene>
<evidence type="ECO:0000256" key="1">
    <source>
        <dbReference type="ARBA" id="ARBA00004651"/>
    </source>
</evidence>
<evidence type="ECO:0000256" key="3">
    <source>
        <dbReference type="ARBA" id="ARBA00022692"/>
    </source>
</evidence>
<feature type="transmembrane region" description="Helical" evidence="6">
    <location>
        <begin position="201"/>
        <end position="224"/>
    </location>
</feature>
<proteinExistence type="predicted"/>
<dbReference type="OrthoDB" id="196472at2"/>
<feature type="transmembrane region" description="Helical" evidence="6">
    <location>
        <begin position="150"/>
        <end position="168"/>
    </location>
</feature>
<dbReference type="InterPro" id="IPR011577">
    <property type="entry name" value="Cyt_b561_bac/Ni-Hgenase"/>
</dbReference>